<evidence type="ECO:0000313" key="2">
    <source>
        <dbReference type="Proteomes" id="UP001281656"/>
    </source>
</evidence>
<dbReference type="SFLD" id="SFLDG01144">
    <property type="entry name" value="C2.B.4:_PGP_Like"/>
    <property type="match status" value="1"/>
</dbReference>
<dbReference type="NCBIfam" id="TIGR00099">
    <property type="entry name" value="Cof-subfamily"/>
    <property type="match status" value="1"/>
</dbReference>
<dbReference type="GO" id="GO:0016787">
    <property type="term" value="F:hydrolase activity"/>
    <property type="evidence" value="ECO:0007669"/>
    <property type="project" value="UniProtKB-KW"/>
</dbReference>
<keyword evidence="2" id="KW-1185">Reference proteome</keyword>
<dbReference type="SFLD" id="SFLDG01140">
    <property type="entry name" value="C2.B:_Phosphomannomutase_and_P"/>
    <property type="match status" value="1"/>
</dbReference>
<dbReference type="RefSeq" id="WP_318798685.1">
    <property type="nucleotide sequence ID" value="NZ_JARUJP010000018.1"/>
</dbReference>
<reference evidence="1 2" key="1">
    <citation type="submission" date="2023-04" db="EMBL/GenBank/DDBJ databases">
        <title>Clostridium tannerae sp. nov., isolated from the fecal material of an alpaca.</title>
        <authorList>
            <person name="Miller S."/>
            <person name="Hendry M."/>
            <person name="King J."/>
            <person name="Sankaranarayanan K."/>
            <person name="Lawson P.A."/>
        </authorList>
    </citation>
    <scope>NUCLEOTIDE SEQUENCE [LARGE SCALE GENOMIC DNA]</scope>
    <source>
        <strain evidence="1 2">A1-XYC3</strain>
    </source>
</reference>
<dbReference type="Gene3D" id="3.40.50.1000">
    <property type="entry name" value="HAD superfamily/HAD-like"/>
    <property type="match status" value="1"/>
</dbReference>
<dbReference type="CDD" id="cd07518">
    <property type="entry name" value="HAD_YbiV-Like"/>
    <property type="match status" value="1"/>
</dbReference>
<comment type="caution">
    <text evidence="1">The sequence shown here is derived from an EMBL/GenBank/DDBJ whole genome shotgun (WGS) entry which is preliminary data.</text>
</comment>
<dbReference type="InterPro" id="IPR036412">
    <property type="entry name" value="HAD-like_sf"/>
</dbReference>
<keyword evidence="1" id="KW-0378">Hydrolase</keyword>
<sequence length="261" mass="30128">MIKLIATDMDGTLLNEQDKINEEFFHVLNELREKNILFTAASGRQYYNLLNKFSKAKDDILYVAENGSYVIFRGEELYSSVIDKTVVKSLLDLGRQIEDCELIICGKKSAYVEKNHKKFIEEVERYYLKYEIVDSLDHVDDDILKVTLCDFKGALENSNKIFKASYGDTLQITVSGKIWLDVINKDVNKGTAIKLLQEKFNIKPEETMVFGDYFNDIEMFKSAYYSYAMANAPEEVKKHSRFIAESNRDNGVLKVIKDKIL</sequence>
<organism evidence="1 2">
    <name type="scientific">Clostridium tanneri</name>
    <dbReference type="NCBI Taxonomy" id="3037988"/>
    <lineage>
        <taxon>Bacteria</taxon>
        <taxon>Bacillati</taxon>
        <taxon>Bacillota</taxon>
        <taxon>Clostridia</taxon>
        <taxon>Eubacteriales</taxon>
        <taxon>Clostridiaceae</taxon>
        <taxon>Clostridium</taxon>
    </lineage>
</organism>
<accession>A0ABU4JVZ8</accession>
<dbReference type="InterPro" id="IPR000150">
    <property type="entry name" value="Cof"/>
</dbReference>
<dbReference type="EMBL" id="JARUJP010000018">
    <property type="protein sequence ID" value="MDW8802324.1"/>
    <property type="molecule type" value="Genomic_DNA"/>
</dbReference>
<dbReference type="InterPro" id="IPR023214">
    <property type="entry name" value="HAD_sf"/>
</dbReference>
<dbReference type="PANTHER" id="PTHR10000:SF8">
    <property type="entry name" value="HAD SUPERFAMILY HYDROLASE-LIKE, TYPE 3"/>
    <property type="match status" value="1"/>
</dbReference>
<protein>
    <submittedName>
        <fullName evidence="1">Cof-type HAD-IIB family hydrolase</fullName>
        <ecNumber evidence="1">3.1.3.-</ecNumber>
    </submittedName>
</protein>
<dbReference type="EC" id="3.1.3.-" evidence="1"/>
<name>A0ABU4JVZ8_9CLOT</name>
<dbReference type="NCBIfam" id="TIGR01484">
    <property type="entry name" value="HAD-SF-IIB"/>
    <property type="match status" value="1"/>
</dbReference>
<evidence type="ECO:0000313" key="1">
    <source>
        <dbReference type="EMBL" id="MDW8802324.1"/>
    </source>
</evidence>
<dbReference type="Proteomes" id="UP001281656">
    <property type="component" value="Unassembled WGS sequence"/>
</dbReference>
<dbReference type="PROSITE" id="PS01228">
    <property type="entry name" value="COF_1"/>
    <property type="match status" value="1"/>
</dbReference>
<dbReference type="PANTHER" id="PTHR10000">
    <property type="entry name" value="PHOSPHOSERINE PHOSPHATASE"/>
    <property type="match status" value="1"/>
</dbReference>
<dbReference type="SFLD" id="SFLDS00003">
    <property type="entry name" value="Haloacid_Dehalogenase"/>
    <property type="match status" value="1"/>
</dbReference>
<dbReference type="SUPFAM" id="SSF56784">
    <property type="entry name" value="HAD-like"/>
    <property type="match status" value="1"/>
</dbReference>
<dbReference type="Gene3D" id="3.30.1240.10">
    <property type="match status" value="1"/>
</dbReference>
<dbReference type="Pfam" id="PF08282">
    <property type="entry name" value="Hydrolase_3"/>
    <property type="match status" value="1"/>
</dbReference>
<dbReference type="InterPro" id="IPR006379">
    <property type="entry name" value="HAD-SF_hydro_IIB"/>
</dbReference>
<proteinExistence type="predicted"/>
<gene>
    <name evidence="1" type="ORF">P8V03_14310</name>
</gene>